<dbReference type="RefSeq" id="WP_033508076.1">
    <property type="nucleotide sequence ID" value="NZ_JDTM01000002.1"/>
</dbReference>
<accession>A0A087CZ68</accession>
<reference evidence="1 2" key="1">
    <citation type="submission" date="2014-03" db="EMBL/GenBank/DDBJ databases">
        <title>Genomics of Bifidobacteria.</title>
        <authorList>
            <person name="Ventura M."/>
            <person name="Milani C."/>
            <person name="Lugli G.A."/>
        </authorList>
    </citation>
    <scope>NUCLEOTIDE SEQUENCE [LARGE SCALE GENOMIC DNA]</scope>
    <source>
        <strain evidence="1 2">LMG 14934</strain>
    </source>
</reference>
<dbReference type="InterPro" id="IPR036388">
    <property type="entry name" value="WH-like_DNA-bd_sf"/>
</dbReference>
<dbReference type="FunFam" id="1.10.10.10:FF:000138">
    <property type="entry name" value="Rrf2 family transcriptional regulator"/>
    <property type="match status" value="1"/>
</dbReference>
<dbReference type="GO" id="GO:0005829">
    <property type="term" value="C:cytosol"/>
    <property type="evidence" value="ECO:0007669"/>
    <property type="project" value="TreeGrafter"/>
</dbReference>
<dbReference type="AlphaFoldDB" id="A0A087CZ68"/>
<protein>
    <submittedName>
        <fullName evidence="1">Rrf2 family transcriptional regulator</fullName>
    </submittedName>
</protein>
<sequence length="139" mass="14798">MQVSTRFSMAMHTLLCIGYFSGKAKTTSAFIASSVNANPVVIRRVLGQLKEADLVTVEAGVGGASLAKDPADITMLDVFRAVDSLDGGNLFDFHTHPNPDCPVGGHIHEVLDGELADAQAALEHRLAQTTLADLLKRLN</sequence>
<dbReference type="PROSITE" id="PS51197">
    <property type="entry name" value="HTH_RRF2_2"/>
    <property type="match status" value="1"/>
</dbReference>
<comment type="caution">
    <text evidence="1">The sequence shown here is derived from an EMBL/GenBank/DDBJ whole genome shotgun (WGS) entry which is preliminary data.</text>
</comment>
<dbReference type="EMBL" id="JGZM01000002">
    <property type="protein sequence ID" value="KFI88568.1"/>
    <property type="molecule type" value="Genomic_DNA"/>
</dbReference>
<organism evidence="1 2">
    <name type="scientific">Bifidobacterium pullorum subsp. saeculare DSM 6531 = LMG 14934</name>
    <dbReference type="NCBI Taxonomy" id="1437611"/>
    <lineage>
        <taxon>Bacteria</taxon>
        <taxon>Bacillati</taxon>
        <taxon>Actinomycetota</taxon>
        <taxon>Actinomycetes</taxon>
        <taxon>Bifidobacteriales</taxon>
        <taxon>Bifidobacteriaceae</taxon>
        <taxon>Bifidobacterium</taxon>
    </lineage>
</organism>
<dbReference type="Proteomes" id="UP000029040">
    <property type="component" value="Unassembled WGS sequence"/>
</dbReference>
<dbReference type="Pfam" id="PF02082">
    <property type="entry name" value="Rrf2"/>
    <property type="match status" value="1"/>
</dbReference>
<name>A0A087CZ68_9BIFI</name>
<dbReference type="PANTHER" id="PTHR33221:SF15">
    <property type="entry name" value="HTH-TYPE TRANSCRIPTIONAL REGULATOR YWGB-RELATED"/>
    <property type="match status" value="1"/>
</dbReference>
<dbReference type="InterPro" id="IPR000944">
    <property type="entry name" value="Tscrpt_reg_Rrf2"/>
</dbReference>
<proteinExistence type="predicted"/>
<gene>
    <name evidence="1" type="ORF">BSAE_0325</name>
</gene>
<dbReference type="InterPro" id="IPR036390">
    <property type="entry name" value="WH_DNA-bd_sf"/>
</dbReference>
<dbReference type="SUPFAM" id="SSF46785">
    <property type="entry name" value="Winged helix' DNA-binding domain"/>
    <property type="match status" value="1"/>
</dbReference>
<dbReference type="Gene3D" id="1.10.10.10">
    <property type="entry name" value="Winged helix-like DNA-binding domain superfamily/Winged helix DNA-binding domain"/>
    <property type="match status" value="1"/>
</dbReference>
<evidence type="ECO:0000313" key="2">
    <source>
        <dbReference type="Proteomes" id="UP000029040"/>
    </source>
</evidence>
<dbReference type="PANTHER" id="PTHR33221">
    <property type="entry name" value="WINGED HELIX-TURN-HELIX TRANSCRIPTIONAL REGULATOR, RRF2 FAMILY"/>
    <property type="match status" value="1"/>
</dbReference>
<evidence type="ECO:0000313" key="1">
    <source>
        <dbReference type="EMBL" id="KFI88568.1"/>
    </source>
</evidence>
<dbReference type="GO" id="GO:0003700">
    <property type="term" value="F:DNA-binding transcription factor activity"/>
    <property type="evidence" value="ECO:0007669"/>
    <property type="project" value="TreeGrafter"/>
</dbReference>